<keyword evidence="2" id="KW-0805">Transcription regulation</keyword>
<feature type="domain" description="HTH lysR-type" evidence="5">
    <location>
        <begin position="8"/>
        <end position="65"/>
    </location>
</feature>
<dbReference type="PANTHER" id="PTHR30419:SF2">
    <property type="entry name" value="LYSR FAMILY TRANSCRIPTIONAL REGULATOR"/>
    <property type="match status" value="1"/>
</dbReference>
<dbReference type="InterPro" id="IPR050950">
    <property type="entry name" value="HTH-type_LysR_regulators"/>
</dbReference>
<dbReference type="Gene3D" id="1.10.10.10">
    <property type="entry name" value="Winged helix-like DNA-binding domain superfamily/Winged helix DNA-binding domain"/>
    <property type="match status" value="1"/>
</dbReference>
<dbReference type="RefSeq" id="WP_169497996.1">
    <property type="nucleotide sequence ID" value="NZ_JABBFZ010000006.1"/>
</dbReference>
<comment type="caution">
    <text evidence="6">The sequence shown here is derived from an EMBL/GenBank/DDBJ whole genome shotgun (WGS) entry which is preliminary data.</text>
</comment>
<dbReference type="GO" id="GO:0003700">
    <property type="term" value="F:DNA-binding transcription factor activity"/>
    <property type="evidence" value="ECO:0007669"/>
    <property type="project" value="InterPro"/>
</dbReference>
<dbReference type="PANTHER" id="PTHR30419">
    <property type="entry name" value="HTH-TYPE TRANSCRIPTIONAL REGULATOR YBHD"/>
    <property type="match status" value="1"/>
</dbReference>
<dbReference type="SUPFAM" id="SSF53850">
    <property type="entry name" value="Periplasmic binding protein-like II"/>
    <property type="match status" value="1"/>
</dbReference>
<dbReference type="SUPFAM" id="SSF46785">
    <property type="entry name" value="Winged helix' DNA-binding domain"/>
    <property type="match status" value="1"/>
</dbReference>
<dbReference type="GO" id="GO:0003677">
    <property type="term" value="F:DNA binding"/>
    <property type="evidence" value="ECO:0007669"/>
    <property type="project" value="UniProtKB-KW"/>
</dbReference>
<dbReference type="EMBL" id="JABBFZ010000006">
    <property type="protein sequence ID" value="NML31728.1"/>
    <property type="molecule type" value="Genomic_DNA"/>
</dbReference>
<keyword evidence="4" id="KW-0804">Transcription</keyword>
<reference evidence="6 7" key="1">
    <citation type="submission" date="2020-04" db="EMBL/GenBank/DDBJ databases">
        <title>Paraburkholderia sp. G-4-1-8 isolated from soil.</title>
        <authorList>
            <person name="Dahal R.H."/>
        </authorList>
    </citation>
    <scope>NUCLEOTIDE SEQUENCE [LARGE SCALE GENOMIC DNA]</scope>
    <source>
        <strain evidence="6 7">G-4-1-8</strain>
    </source>
</reference>
<dbReference type="GO" id="GO:0005829">
    <property type="term" value="C:cytosol"/>
    <property type="evidence" value="ECO:0007669"/>
    <property type="project" value="TreeGrafter"/>
</dbReference>
<gene>
    <name evidence="6" type="ORF">HHL14_12885</name>
</gene>
<dbReference type="Pfam" id="PF00126">
    <property type="entry name" value="HTH_1"/>
    <property type="match status" value="1"/>
</dbReference>
<evidence type="ECO:0000256" key="3">
    <source>
        <dbReference type="ARBA" id="ARBA00023125"/>
    </source>
</evidence>
<evidence type="ECO:0000259" key="5">
    <source>
        <dbReference type="PROSITE" id="PS50931"/>
    </source>
</evidence>
<dbReference type="Proteomes" id="UP000583127">
    <property type="component" value="Unassembled WGS sequence"/>
</dbReference>
<dbReference type="PROSITE" id="PS50931">
    <property type="entry name" value="HTH_LYSR"/>
    <property type="match status" value="1"/>
</dbReference>
<dbReference type="InterPro" id="IPR036390">
    <property type="entry name" value="WH_DNA-bd_sf"/>
</dbReference>
<dbReference type="AlphaFoldDB" id="A0A7X9X5G0"/>
<comment type="similarity">
    <text evidence="1">Belongs to the LysR transcriptional regulatory family.</text>
</comment>
<dbReference type="Gene3D" id="3.40.190.290">
    <property type="match status" value="1"/>
</dbReference>
<keyword evidence="3" id="KW-0238">DNA-binding</keyword>
<dbReference type="Pfam" id="PF03466">
    <property type="entry name" value="LysR_substrate"/>
    <property type="match status" value="1"/>
</dbReference>
<dbReference type="InterPro" id="IPR005119">
    <property type="entry name" value="LysR_subst-bd"/>
</dbReference>
<evidence type="ECO:0000313" key="7">
    <source>
        <dbReference type="Proteomes" id="UP000583127"/>
    </source>
</evidence>
<dbReference type="InterPro" id="IPR036388">
    <property type="entry name" value="WH-like_DNA-bd_sf"/>
</dbReference>
<organism evidence="6 7">
    <name type="scientific">Paraburkholderia antibiotica</name>
    <dbReference type="NCBI Taxonomy" id="2728839"/>
    <lineage>
        <taxon>Bacteria</taxon>
        <taxon>Pseudomonadati</taxon>
        <taxon>Pseudomonadota</taxon>
        <taxon>Betaproteobacteria</taxon>
        <taxon>Burkholderiales</taxon>
        <taxon>Burkholderiaceae</taxon>
        <taxon>Paraburkholderia</taxon>
    </lineage>
</organism>
<evidence type="ECO:0000256" key="2">
    <source>
        <dbReference type="ARBA" id="ARBA00023015"/>
    </source>
</evidence>
<proteinExistence type="inferred from homology"/>
<protein>
    <submittedName>
        <fullName evidence="6">LysR family transcriptional regulator</fullName>
    </submittedName>
</protein>
<name>A0A7X9X5G0_9BURK</name>
<keyword evidence="7" id="KW-1185">Reference proteome</keyword>
<sequence>MTQLLRKFDLTSLRLFVAVCQERSIARAAERECITPSAVSRRIAEMEALIGLPVVIRESRGISVTPVGEAVARYAEAVITNLESMEAELSRYATGAKGSVRIVANLSAVVQFLPEDISSFKRVFPEVDIEIDEQTSANVLRSVREGDVDFGICNAIPGTEGLDLRRYRSDRLVLMVPAGHRLCGATTVRLHELIGEQFVGLRCDAALMKLLAEQAQKLDATLDVKIRVGSLDALCRMVHVRLGVAVVPQQIGELYINTLNVQLVPIAEDWAVRTLMIACRNHERLAAPAAALVNFLTGKR</sequence>
<evidence type="ECO:0000313" key="6">
    <source>
        <dbReference type="EMBL" id="NML31728.1"/>
    </source>
</evidence>
<evidence type="ECO:0000256" key="4">
    <source>
        <dbReference type="ARBA" id="ARBA00023163"/>
    </source>
</evidence>
<evidence type="ECO:0000256" key="1">
    <source>
        <dbReference type="ARBA" id="ARBA00009437"/>
    </source>
</evidence>
<accession>A0A7X9X5G0</accession>
<dbReference type="InterPro" id="IPR000847">
    <property type="entry name" value="LysR_HTH_N"/>
</dbReference>